<evidence type="ECO:0000256" key="3">
    <source>
        <dbReference type="PROSITE-ProRule" id="PRU01172"/>
    </source>
</evidence>
<dbReference type="EMBL" id="SRMA01025591">
    <property type="protein sequence ID" value="TRY92916.1"/>
    <property type="molecule type" value="Genomic_DNA"/>
</dbReference>
<evidence type="ECO:0000256" key="2">
    <source>
        <dbReference type="ARBA" id="ARBA00022837"/>
    </source>
</evidence>
<dbReference type="SMART" id="SM00159">
    <property type="entry name" value="PTX"/>
    <property type="match status" value="1"/>
</dbReference>
<keyword evidence="7" id="KW-1185">Reference proteome</keyword>
<dbReference type="PROSITE" id="PS51828">
    <property type="entry name" value="PTX_2"/>
    <property type="match status" value="1"/>
</dbReference>
<dbReference type="SUPFAM" id="SSF49899">
    <property type="entry name" value="Concanavalin A-like lectins/glucanases"/>
    <property type="match status" value="1"/>
</dbReference>
<feature type="chain" id="PRO_5022253424" description="Pentraxin family member" evidence="4">
    <location>
        <begin position="21"/>
        <end position="229"/>
    </location>
</feature>
<evidence type="ECO:0000256" key="4">
    <source>
        <dbReference type="RuleBase" id="RU362112"/>
    </source>
</evidence>
<dbReference type="InterPro" id="IPR051005">
    <property type="entry name" value="Pentraxin_domain"/>
</dbReference>
<dbReference type="InterPro" id="IPR001759">
    <property type="entry name" value="PTX_dom"/>
</dbReference>
<accession>A0A553QSZ8</accession>
<comment type="similarity">
    <text evidence="4">Belongs to the pentraxin family.</text>
</comment>
<dbReference type="PRINTS" id="PR00895">
    <property type="entry name" value="PENTAXIN"/>
</dbReference>
<comment type="caution">
    <text evidence="3">Lacks conserved residue(s) required for the propagation of feature annotation.</text>
</comment>
<name>A0A553QSZ8_9TELE</name>
<gene>
    <name evidence="6" type="ORF">DNTS_005726</name>
</gene>
<dbReference type="Proteomes" id="UP000316079">
    <property type="component" value="Unassembled WGS sequence"/>
</dbReference>
<dbReference type="PANTHER" id="PTHR45869:SF2">
    <property type="entry name" value="C-REACTIVE PROTEIN-RELATED"/>
    <property type="match status" value="1"/>
</dbReference>
<comment type="subunit">
    <text evidence="4">Homopentamer. Pentaxin (or pentraxin) have a discoid arrangement of 5 non-covalently bound subunits.</text>
</comment>
<sequence length="229" mass="25546">MMKILATVLFFCSLFSLTPATEVGLAGKVLLFPYETDFSYVKLTPKIPLSLTAFTLCMRVATELQGEREIILFAYRTPDIDELNVWREKDGRLSVYLSGDAVFFQLPPLTTFRAHLCITWSGRTGLAAAWLDGKQSVFQLYKTGKSVRPQGIVALGQDSDYRFGDFDKAQSFVGEITDLNMWDQVLTGSQIKALYGNQAALVPKGTVFDWSSIEYEIKGNVLVVPDDLS</sequence>
<comment type="caution">
    <text evidence="6">The sequence shown here is derived from an EMBL/GenBank/DDBJ whole genome shotgun (WGS) entry which is preliminary data.</text>
</comment>
<dbReference type="AlphaFoldDB" id="A0A553QSZ8"/>
<dbReference type="GO" id="GO:0005576">
    <property type="term" value="C:extracellular region"/>
    <property type="evidence" value="ECO:0007669"/>
    <property type="project" value="UniProtKB-SubCell"/>
</dbReference>
<evidence type="ECO:0000256" key="1">
    <source>
        <dbReference type="ARBA" id="ARBA00022723"/>
    </source>
</evidence>
<keyword evidence="1 4" id="KW-0479">Metal-binding</keyword>
<organism evidence="6 7">
    <name type="scientific">Danionella cerebrum</name>
    <dbReference type="NCBI Taxonomy" id="2873325"/>
    <lineage>
        <taxon>Eukaryota</taxon>
        <taxon>Metazoa</taxon>
        <taxon>Chordata</taxon>
        <taxon>Craniata</taxon>
        <taxon>Vertebrata</taxon>
        <taxon>Euteleostomi</taxon>
        <taxon>Actinopterygii</taxon>
        <taxon>Neopterygii</taxon>
        <taxon>Teleostei</taxon>
        <taxon>Ostariophysi</taxon>
        <taxon>Cypriniformes</taxon>
        <taxon>Danionidae</taxon>
        <taxon>Danioninae</taxon>
        <taxon>Danionella</taxon>
    </lineage>
</organism>
<dbReference type="OrthoDB" id="547680at2759"/>
<reference evidence="6 7" key="1">
    <citation type="journal article" date="2019" name="Sci. Data">
        <title>Hybrid genome assembly and annotation of Danionella translucida.</title>
        <authorList>
            <person name="Kadobianskyi M."/>
            <person name="Schulze L."/>
            <person name="Schuelke M."/>
            <person name="Judkewitz B."/>
        </authorList>
    </citation>
    <scope>NUCLEOTIDE SEQUENCE [LARGE SCALE GENOMIC DNA]</scope>
    <source>
        <strain evidence="6 7">Bolton</strain>
    </source>
</reference>
<comment type="cofactor">
    <cofactor evidence="4">
        <name>Ca(2+)</name>
        <dbReference type="ChEBI" id="CHEBI:29108"/>
    </cofactor>
    <text evidence="4">Binds 2 calcium ions per subunit.</text>
</comment>
<dbReference type="Gene3D" id="2.60.120.200">
    <property type="match status" value="1"/>
</dbReference>
<feature type="signal peptide" evidence="4">
    <location>
        <begin position="1"/>
        <end position="20"/>
    </location>
</feature>
<keyword evidence="4" id="KW-0732">Signal</keyword>
<dbReference type="Pfam" id="PF00354">
    <property type="entry name" value="Pentaxin"/>
    <property type="match status" value="1"/>
</dbReference>
<protein>
    <recommendedName>
        <fullName evidence="4">Pentraxin family member</fullName>
    </recommendedName>
</protein>
<proteinExistence type="inferred from homology"/>
<comment type="subcellular location">
    <subcellularLocation>
        <location evidence="4">Secreted</location>
    </subcellularLocation>
</comment>
<keyword evidence="2 4" id="KW-0106">Calcium</keyword>
<evidence type="ECO:0000313" key="7">
    <source>
        <dbReference type="Proteomes" id="UP000316079"/>
    </source>
</evidence>
<dbReference type="PANTHER" id="PTHR45869">
    <property type="entry name" value="C-REACTIVE PROTEIN-RELATED"/>
    <property type="match status" value="1"/>
</dbReference>
<evidence type="ECO:0000259" key="5">
    <source>
        <dbReference type="PROSITE" id="PS51828"/>
    </source>
</evidence>
<feature type="domain" description="Pentraxin (PTX)" evidence="5">
    <location>
        <begin position="26"/>
        <end position="229"/>
    </location>
</feature>
<dbReference type="InterPro" id="IPR013320">
    <property type="entry name" value="ConA-like_dom_sf"/>
</dbReference>
<evidence type="ECO:0000313" key="6">
    <source>
        <dbReference type="EMBL" id="TRY92916.1"/>
    </source>
</evidence>
<dbReference type="GO" id="GO:0046872">
    <property type="term" value="F:metal ion binding"/>
    <property type="evidence" value="ECO:0007669"/>
    <property type="project" value="UniProtKB-KW"/>
</dbReference>